<name>A0ABZ2NIU1_9BACI</name>
<dbReference type="Proteomes" id="UP001377337">
    <property type="component" value="Chromosome"/>
</dbReference>
<reference evidence="9 10" key="1">
    <citation type="submission" date="2024-02" db="EMBL/GenBank/DDBJ databases">
        <title>Seven novel Bacillus-like species.</title>
        <authorList>
            <person name="Liu G."/>
        </authorList>
    </citation>
    <scope>NUCLEOTIDE SEQUENCE [LARGE SCALE GENOMIC DNA]</scope>
    <source>
        <strain evidence="9 10">FJAT-52054</strain>
    </source>
</reference>
<evidence type="ECO:0000313" key="10">
    <source>
        <dbReference type="Proteomes" id="UP001377337"/>
    </source>
</evidence>
<dbReference type="RefSeq" id="WP_338780359.1">
    <property type="nucleotide sequence ID" value="NZ_CP147407.1"/>
</dbReference>
<feature type="transmembrane region" description="Helical" evidence="7">
    <location>
        <begin position="6"/>
        <end position="25"/>
    </location>
</feature>
<evidence type="ECO:0000256" key="4">
    <source>
        <dbReference type="ARBA" id="ARBA00022692"/>
    </source>
</evidence>
<dbReference type="GO" id="GO:0008233">
    <property type="term" value="F:peptidase activity"/>
    <property type="evidence" value="ECO:0007669"/>
    <property type="project" value="UniProtKB-KW"/>
</dbReference>
<evidence type="ECO:0000256" key="3">
    <source>
        <dbReference type="ARBA" id="ARBA00007931"/>
    </source>
</evidence>
<comment type="cofactor">
    <cofactor evidence="1">
        <name>Zn(2+)</name>
        <dbReference type="ChEBI" id="CHEBI:29105"/>
    </cofactor>
</comment>
<keyword evidence="6 7" id="KW-0472">Membrane</keyword>
<organism evidence="9 10">
    <name type="scientific">Metabacillus sediminis</name>
    <dbReference type="NCBI Taxonomy" id="3117746"/>
    <lineage>
        <taxon>Bacteria</taxon>
        <taxon>Bacillati</taxon>
        <taxon>Bacillota</taxon>
        <taxon>Bacilli</taxon>
        <taxon>Bacillales</taxon>
        <taxon>Bacillaceae</taxon>
        <taxon>Metabacillus</taxon>
    </lineage>
</organism>
<keyword evidence="5 7" id="KW-1133">Transmembrane helix</keyword>
<feature type="domain" description="Peptidase M50" evidence="8">
    <location>
        <begin position="49"/>
        <end position="206"/>
    </location>
</feature>
<protein>
    <submittedName>
        <fullName evidence="9">Site-2 protease family protein</fullName>
    </submittedName>
</protein>
<keyword evidence="9" id="KW-0645">Protease</keyword>
<comment type="subcellular location">
    <subcellularLocation>
        <location evidence="2">Membrane</location>
        <topology evidence="2">Multi-pass membrane protein</topology>
    </subcellularLocation>
</comment>
<evidence type="ECO:0000259" key="8">
    <source>
        <dbReference type="Pfam" id="PF02163"/>
    </source>
</evidence>
<feature type="transmembrane region" description="Helical" evidence="7">
    <location>
        <begin position="147"/>
        <end position="166"/>
    </location>
</feature>
<dbReference type="InterPro" id="IPR008915">
    <property type="entry name" value="Peptidase_M50"/>
</dbReference>
<keyword evidence="4 7" id="KW-0812">Transmembrane</keyword>
<accession>A0ABZ2NIU1</accession>
<proteinExistence type="inferred from homology"/>
<feature type="transmembrane region" description="Helical" evidence="7">
    <location>
        <begin position="119"/>
        <end position="141"/>
    </location>
</feature>
<keyword evidence="10" id="KW-1185">Reference proteome</keyword>
<feature type="transmembrane region" description="Helical" evidence="7">
    <location>
        <begin position="60"/>
        <end position="81"/>
    </location>
</feature>
<evidence type="ECO:0000256" key="6">
    <source>
        <dbReference type="ARBA" id="ARBA00023136"/>
    </source>
</evidence>
<feature type="transmembrane region" description="Helical" evidence="7">
    <location>
        <begin position="37"/>
        <end position="54"/>
    </location>
</feature>
<comment type="similarity">
    <text evidence="3">Belongs to the peptidase M50B family.</text>
</comment>
<gene>
    <name evidence="9" type="ORF">WCV65_04265</name>
</gene>
<evidence type="ECO:0000313" key="9">
    <source>
        <dbReference type="EMBL" id="WXB97721.1"/>
    </source>
</evidence>
<dbReference type="EMBL" id="CP147407">
    <property type="protein sequence ID" value="WXB97721.1"/>
    <property type="molecule type" value="Genomic_DNA"/>
</dbReference>
<evidence type="ECO:0000256" key="2">
    <source>
        <dbReference type="ARBA" id="ARBA00004141"/>
    </source>
</evidence>
<dbReference type="Pfam" id="PF02163">
    <property type="entry name" value="Peptidase_M50"/>
    <property type="match status" value="1"/>
</dbReference>
<evidence type="ECO:0000256" key="7">
    <source>
        <dbReference type="SAM" id="Phobius"/>
    </source>
</evidence>
<sequence length="364" mass="40193">MKKTSMILMSSMCGAAGGFGTYFLFDYFHLEMSWSTLLWMVFYVLAGHYLTVLFHEAGHLAGGAAAGMNFHSMLVGPVLLIKERDKTALKWEKHGLSIGGKATMYADIQEKKVSIEKQLYWHILSGPLASLLAGTAALALSFATTQVWLFIFSMLSLLAGITNLVIGETQDAIPDGAALKNLKNPQLKEIFIAAYVIFGNVKNNWNELPSAIAEKARRAVLEKPDNLMSVSVASSIGQYDMSRGAQEEAVTLLGFFTERSPAVKRGYSWDQLDANYLLACYMAGAITDKEDIHRIADRVKKRDMLSYEKAQFVLAAAKGDEKQADEALRRAIDCTSKFSLIYGDGELERTLLQMVDRLKVSSIA</sequence>
<dbReference type="GO" id="GO:0006508">
    <property type="term" value="P:proteolysis"/>
    <property type="evidence" value="ECO:0007669"/>
    <property type="project" value="UniProtKB-KW"/>
</dbReference>
<evidence type="ECO:0000256" key="5">
    <source>
        <dbReference type="ARBA" id="ARBA00022989"/>
    </source>
</evidence>
<keyword evidence="9" id="KW-0378">Hydrolase</keyword>
<evidence type="ECO:0000256" key="1">
    <source>
        <dbReference type="ARBA" id="ARBA00001947"/>
    </source>
</evidence>